<protein>
    <submittedName>
        <fullName evidence="1">PrGVORF5</fullName>
    </submittedName>
</protein>
<dbReference type="Proteomes" id="UP000202544">
    <property type="component" value="Segment"/>
</dbReference>
<reference evidence="1 2" key="2">
    <citation type="journal article" date="2012" name="J. Virol.">
        <title>The Genome of Pieris rapae Granulovirus.</title>
        <authorList>
            <person name="Zhang B.Q."/>
            <person name="Cheng R.L."/>
            <person name="Wang X.F."/>
            <person name="Zhang C.X."/>
        </authorList>
    </citation>
    <scope>NUCLEOTIDE SEQUENCE [LARGE SCALE GENOMIC DNA]</scope>
    <source>
        <strain evidence="1">Wuhan</strain>
    </source>
</reference>
<proteinExistence type="predicted"/>
<dbReference type="RefSeq" id="YP_003429329.1">
    <property type="nucleotide sequence ID" value="NC_013797.1"/>
</dbReference>
<keyword evidence="2" id="KW-1185">Reference proteome</keyword>
<evidence type="ECO:0000313" key="2">
    <source>
        <dbReference type="Proteomes" id="UP000202544"/>
    </source>
</evidence>
<accession>D2J4H2</accession>
<sequence>MDIIFDYEEQVEWNKLQDLHIYIKNNLDIDDVIKNLIDTIIKGLTEMINKENKKEILKNIGQLLQNTKDSYEREQQKNL</sequence>
<dbReference type="EMBL" id="GQ884143">
    <property type="protein sequence ID" value="ACZ63491.1"/>
    <property type="molecule type" value="Genomic_DNA"/>
</dbReference>
<dbReference type="GeneID" id="11107131"/>
<name>D2J4H2_9BBAC</name>
<dbReference type="KEGG" id="vg:11107131"/>
<reference evidence="1 2" key="1">
    <citation type="journal article" date="2011" name="J. Proteome Res.">
        <title>ODV-associated proteins of the Pieris rapae granulovirus.</title>
        <authorList>
            <person name="Wang X.F."/>
            <person name="Zhang B.Q."/>
            <person name="Xu H.J."/>
            <person name="Cui Y.J."/>
            <person name="Xu Y.P."/>
            <person name="Zhang M.J."/>
            <person name="Han Y.S."/>
            <person name="Lee Y.S."/>
            <person name="Bao Y.Y."/>
            <person name="Zhang C.X."/>
        </authorList>
    </citation>
    <scope>NUCLEOTIDE SEQUENCE [LARGE SCALE GENOMIC DNA]</scope>
    <source>
        <strain evidence="1">Wuhan</strain>
    </source>
</reference>
<evidence type="ECO:0000313" key="1">
    <source>
        <dbReference type="EMBL" id="ACZ63491.1"/>
    </source>
</evidence>
<organism evidence="1 2">
    <name type="scientific">Pieris rapae granulovirus Wuhan</name>
    <dbReference type="NCBI Taxonomy" id="2848030"/>
    <lineage>
        <taxon>Viruses</taxon>
        <taxon>Viruses incertae sedis</taxon>
        <taxon>Naldaviricetes</taxon>
        <taxon>Lefavirales</taxon>
        <taxon>Baculoviridae</taxon>
        <taxon>Betabaculovirus</taxon>
        <taxon>Betabaculovirus arrapae</taxon>
    </lineage>
</organism>
<dbReference type="OrthoDB" id="27550at10239"/>